<protein>
    <submittedName>
        <fullName evidence="2">Uncharacterized protein</fullName>
    </submittedName>
</protein>
<evidence type="ECO:0000313" key="3">
    <source>
        <dbReference type="Proteomes" id="UP000228758"/>
    </source>
</evidence>
<proteinExistence type="predicted"/>
<evidence type="ECO:0000313" key="2">
    <source>
        <dbReference type="EMBL" id="PJJ71321.1"/>
    </source>
</evidence>
<dbReference type="RefSeq" id="WP_100363630.1">
    <property type="nucleotide sequence ID" value="NZ_PGFF01000001.1"/>
</dbReference>
<keyword evidence="3" id="KW-1185">Reference proteome</keyword>
<keyword evidence="1" id="KW-0812">Transmembrane</keyword>
<dbReference type="Proteomes" id="UP000228758">
    <property type="component" value="Unassembled WGS sequence"/>
</dbReference>
<evidence type="ECO:0000256" key="1">
    <source>
        <dbReference type="SAM" id="Phobius"/>
    </source>
</evidence>
<feature type="transmembrane region" description="Helical" evidence="1">
    <location>
        <begin position="25"/>
        <end position="45"/>
    </location>
</feature>
<keyword evidence="1" id="KW-0472">Membrane</keyword>
<dbReference type="OrthoDB" id="5116782at2"/>
<dbReference type="AlphaFoldDB" id="A0A2M9CHC2"/>
<gene>
    <name evidence="2" type="ORF">CLV46_0864</name>
</gene>
<dbReference type="EMBL" id="PGFF01000001">
    <property type="protein sequence ID" value="PJJ71321.1"/>
    <property type="molecule type" value="Genomic_DNA"/>
</dbReference>
<sequence>MSPRRRTPIDEALDDDARETQRGRLGWVALVIGALFGLLFAYQLFEGLANLIGLPVFYDQLGIAPEAIPWAVLVAGVVVPPAVFLAATLLGLRRTLPQKVVLWIAGLAVSAALALSFIAMAARTLAG</sequence>
<comment type="caution">
    <text evidence="2">The sequence shown here is derived from an EMBL/GenBank/DDBJ whole genome shotgun (WGS) entry which is preliminary data.</text>
</comment>
<accession>A0A2M9CHC2</accession>
<name>A0A2M9CHC2_9MICO</name>
<feature type="transmembrane region" description="Helical" evidence="1">
    <location>
        <begin position="67"/>
        <end position="88"/>
    </location>
</feature>
<keyword evidence="1" id="KW-1133">Transmembrane helix</keyword>
<organism evidence="2 3">
    <name type="scientific">Diaminobutyricimonas aerilata</name>
    <dbReference type="NCBI Taxonomy" id="1162967"/>
    <lineage>
        <taxon>Bacteria</taxon>
        <taxon>Bacillati</taxon>
        <taxon>Actinomycetota</taxon>
        <taxon>Actinomycetes</taxon>
        <taxon>Micrococcales</taxon>
        <taxon>Microbacteriaceae</taxon>
        <taxon>Diaminobutyricimonas</taxon>
    </lineage>
</organism>
<feature type="transmembrane region" description="Helical" evidence="1">
    <location>
        <begin position="100"/>
        <end position="122"/>
    </location>
</feature>
<reference evidence="2 3" key="1">
    <citation type="submission" date="2017-11" db="EMBL/GenBank/DDBJ databases">
        <title>Genomic Encyclopedia of Archaeal and Bacterial Type Strains, Phase II (KMG-II): From Individual Species to Whole Genera.</title>
        <authorList>
            <person name="Goeker M."/>
        </authorList>
    </citation>
    <scope>NUCLEOTIDE SEQUENCE [LARGE SCALE GENOMIC DNA]</scope>
    <source>
        <strain evidence="2 3">DSM 27393</strain>
    </source>
</reference>